<feature type="compositionally biased region" description="Polar residues" evidence="3">
    <location>
        <begin position="128"/>
        <end position="141"/>
    </location>
</feature>
<feature type="compositionally biased region" description="Polar residues" evidence="3">
    <location>
        <begin position="477"/>
        <end position="489"/>
    </location>
</feature>
<evidence type="ECO:0000313" key="4">
    <source>
        <dbReference type="EMBL" id="GJJ08803.1"/>
    </source>
</evidence>
<feature type="compositionally biased region" description="Basic residues" evidence="3">
    <location>
        <begin position="285"/>
        <end position="297"/>
    </location>
</feature>
<accession>A0AAV5A827</accession>
<reference evidence="4" key="1">
    <citation type="submission" date="2021-10" db="EMBL/GenBank/DDBJ databases">
        <title>De novo Genome Assembly of Clathrus columnatus (Basidiomycota, Fungi) Using Illumina and Nanopore Sequence Data.</title>
        <authorList>
            <person name="Ogiso-Tanaka E."/>
            <person name="Itagaki H."/>
            <person name="Hosoya T."/>
            <person name="Hosaka K."/>
        </authorList>
    </citation>
    <scope>NUCLEOTIDE SEQUENCE</scope>
    <source>
        <strain evidence="4">MO-923</strain>
    </source>
</reference>
<dbReference type="PANTHER" id="PTHR13299:SF0">
    <property type="entry name" value="PEROXISOMAL MEMBRANE PROTEIN PEX16"/>
    <property type="match status" value="1"/>
</dbReference>
<comment type="similarity">
    <text evidence="1">Belongs to the peroxin-16 family.</text>
</comment>
<proteinExistence type="inferred from homology"/>
<name>A0AAV5A827_9AGAM</name>
<protein>
    <recommendedName>
        <fullName evidence="6">Ribosomal RNA-processing protein 36</fullName>
    </recommendedName>
</protein>
<dbReference type="GO" id="GO:0007031">
    <property type="term" value="P:peroxisome organization"/>
    <property type="evidence" value="ECO:0007669"/>
    <property type="project" value="TreeGrafter"/>
</dbReference>
<dbReference type="EMBL" id="BPWL01000003">
    <property type="protein sequence ID" value="GJJ08803.1"/>
    <property type="molecule type" value="Genomic_DNA"/>
</dbReference>
<dbReference type="PANTHER" id="PTHR13299">
    <property type="entry name" value="PEROXISOMAL MEMBRANE PROTEIN PEX16"/>
    <property type="match status" value="1"/>
</dbReference>
<evidence type="ECO:0008006" key="6">
    <source>
        <dbReference type="Google" id="ProtNLM"/>
    </source>
</evidence>
<dbReference type="AlphaFoldDB" id="A0AAV5A827"/>
<comment type="caution">
    <text evidence="4">The sequence shown here is derived from an EMBL/GenBank/DDBJ whole genome shotgun (WGS) entry which is preliminary data.</text>
</comment>
<feature type="compositionally biased region" description="Polar residues" evidence="3">
    <location>
        <begin position="303"/>
        <end position="314"/>
    </location>
</feature>
<keyword evidence="5" id="KW-1185">Reference proteome</keyword>
<feature type="region of interest" description="Disordered" evidence="3">
    <location>
        <begin position="473"/>
        <end position="495"/>
    </location>
</feature>
<evidence type="ECO:0000256" key="1">
    <source>
        <dbReference type="ARBA" id="ARBA00009505"/>
    </source>
</evidence>
<feature type="coiled-coil region" evidence="2">
    <location>
        <begin position="169"/>
        <end position="272"/>
    </location>
</feature>
<evidence type="ECO:0000256" key="3">
    <source>
        <dbReference type="SAM" id="MobiDB-lite"/>
    </source>
</evidence>
<dbReference type="Pfam" id="PF06102">
    <property type="entry name" value="RRP36"/>
    <property type="match status" value="1"/>
</dbReference>
<gene>
    <name evidence="4" type="ORF">Clacol_003022</name>
</gene>
<evidence type="ECO:0000313" key="5">
    <source>
        <dbReference type="Proteomes" id="UP001050691"/>
    </source>
</evidence>
<dbReference type="InterPro" id="IPR013919">
    <property type="entry name" value="Pex16"/>
</dbReference>
<organism evidence="4 5">
    <name type="scientific">Clathrus columnatus</name>
    <dbReference type="NCBI Taxonomy" id="1419009"/>
    <lineage>
        <taxon>Eukaryota</taxon>
        <taxon>Fungi</taxon>
        <taxon>Dikarya</taxon>
        <taxon>Basidiomycota</taxon>
        <taxon>Agaricomycotina</taxon>
        <taxon>Agaricomycetes</taxon>
        <taxon>Phallomycetidae</taxon>
        <taxon>Phallales</taxon>
        <taxon>Clathraceae</taxon>
        <taxon>Clathrus</taxon>
    </lineage>
</organism>
<dbReference type="InterPro" id="IPR009292">
    <property type="entry name" value="RRP36"/>
</dbReference>
<keyword evidence="2" id="KW-0175">Coiled coil</keyword>
<feature type="compositionally biased region" description="Acidic residues" evidence="3">
    <location>
        <begin position="34"/>
        <end position="63"/>
    </location>
</feature>
<feature type="region of interest" description="Disordered" evidence="3">
    <location>
        <begin position="273"/>
        <end position="322"/>
    </location>
</feature>
<dbReference type="Pfam" id="PF08610">
    <property type="entry name" value="Pex16"/>
    <property type="match status" value="1"/>
</dbReference>
<dbReference type="Proteomes" id="UP001050691">
    <property type="component" value="Unassembled WGS sequence"/>
</dbReference>
<dbReference type="GO" id="GO:0005778">
    <property type="term" value="C:peroxisomal membrane"/>
    <property type="evidence" value="ECO:0007669"/>
    <property type="project" value="TreeGrafter"/>
</dbReference>
<feature type="compositionally biased region" description="Low complexity" evidence="3">
    <location>
        <begin position="93"/>
        <end position="104"/>
    </location>
</feature>
<feature type="region of interest" description="Disordered" evidence="3">
    <location>
        <begin position="1"/>
        <end position="155"/>
    </location>
</feature>
<sequence length="671" mass="76641">MALSKQKLNKNFDNEDQISEGSEVEDKPRVAQWVDEEDIDGEDQSEEETSSEIDSNPELDAEEEYKNLEKDLSNLPLGAVMKARKTVDNATKASSSSSQSASSDSEPELGEKGTTTKSKDIPHRSNKHASQGFIQPSNPTRQKPRDPRFSELSGSLDVARYRSQYGFLNDMHKDELSTLKESLSRARKLLLNSPRNLREEREQEVHRLEQAVKRTESIVNRERRQQAELKGLETVKKQEKDKRKAGKKDWWLKKSDERAIRLRARLEDLEESGGQRAVKKAIEKKQRKIGQKEKKSRPFAPTPRSQTDGNNAVNGSKRHREGDKSSLRSLTWFLPGRFKDAELASEALSAVLNLLSLYHDTIIGRRLAQTPKWKPLIPPSPNSRYTRAWADKDRLYKWIARALEVIKFTELLLEMNLRRKLGEKGRWRSIIALETVKAILRIILLKITRRPLVSPPLPERDFDPANLPSLDPEMLQTPLSNKQAPSSSAPDHLKNNHVNIDIPNPLLTEKPRNGTASPVESYLLPKALSPSSLKEPTCLINSLSSPKDWLAELTYVLRPLIYVIMLSRDSITPNPVILSLALDLSSRYLRRSPPPSSALERAEYAHRDRDLLWYLFRSQIWTLYTRPKLVGLADKTATAPVLGLFSAFVRDWMPLIDDYYYCEIVLFLFYA</sequence>
<evidence type="ECO:0000256" key="2">
    <source>
        <dbReference type="SAM" id="Coils"/>
    </source>
</evidence>